<comment type="similarity">
    <text evidence="1">Belongs to the 'phage' integrase family.</text>
</comment>
<evidence type="ECO:0000313" key="7">
    <source>
        <dbReference type="EMBL" id="GAA3740085.1"/>
    </source>
</evidence>
<sequence length="402" mass="45483">MATVLKRCACAKHITDRKQQMKKWHRCPHTWKVLDRPPGAKRSIQTSFTEWADADKERKRLEAAKAEGKRSAVISGGHVKFETYAEDRLDKWRGAPSSAKKYRSSLRTHAYPRIGHLALREITREHVVDLVAEMENAQDEDGDPFYAGSTIAGVYVAIAAIFAEARNNQRIAESPCVRVNLPVVVSGAILIDPPMDQLTTFVNRFPADWRLPAWFQYGCGLRIGEALAVNANQFREGGTVYRVEEQVDPDGNVIPCKWRRKGQYRDVPVPEFVQERYQQHIALFPPDADGYVVPGRKHPRVVRNSYNEHFRKAVELAGLPEFMTSHYLRHRWAAVMLARGVDITHVSRWLGHQQIETTYRIYGHMVPRVATEARAAIQAAFAELPRTGEVSSVDDVLIPGAG</sequence>
<proteinExistence type="inferred from homology"/>
<accession>A0ABP7FHM5</accession>
<dbReference type="EMBL" id="BAABDD010000007">
    <property type="protein sequence ID" value="GAA3740085.1"/>
    <property type="molecule type" value="Genomic_DNA"/>
</dbReference>
<evidence type="ECO:0000256" key="2">
    <source>
        <dbReference type="ARBA" id="ARBA00023125"/>
    </source>
</evidence>
<dbReference type="Gene3D" id="1.10.150.130">
    <property type="match status" value="1"/>
</dbReference>
<dbReference type="InterPro" id="IPR011010">
    <property type="entry name" value="DNA_brk_join_enz"/>
</dbReference>
<feature type="domain" description="Tyr recombinase" evidence="5">
    <location>
        <begin position="188"/>
        <end position="375"/>
    </location>
</feature>
<feature type="domain" description="Core-binding (CB)" evidence="6">
    <location>
        <begin position="79"/>
        <end position="166"/>
    </location>
</feature>
<evidence type="ECO:0000259" key="5">
    <source>
        <dbReference type="PROSITE" id="PS51898"/>
    </source>
</evidence>
<dbReference type="InterPro" id="IPR044068">
    <property type="entry name" value="CB"/>
</dbReference>
<evidence type="ECO:0000256" key="3">
    <source>
        <dbReference type="ARBA" id="ARBA00023172"/>
    </source>
</evidence>
<evidence type="ECO:0000256" key="4">
    <source>
        <dbReference type="PROSITE-ProRule" id="PRU01248"/>
    </source>
</evidence>
<dbReference type="PANTHER" id="PTHR30349:SF64">
    <property type="entry name" value="PROPHAGE INTEGRASE INTD-RELATED"/>
    <property type="match status" value="1"/>
</dbReference>
<dbReference type="SUPFAM" id="SSF56349">
    <property type="entry name" value="DNA breaking-rejoining enzymes"/>
    <property type="match status" value="1"/>
</dbReference>
<evidence type="ECO:0000259" key="6">
    <source>
        <dbReference type="PROSITE" id="PS51900"/>
    </source>
</evidence>
<dbReference type="InterPro" id="IPR002104">
    <property type="entry name" value="Integrase_catalytic"/>
</dbReference>
<dbReference type="InterPro" id="IPR050090">
    <property type="entry name" value="Tyrosine_recombinase_XerCD"/>
</dbReference>
<evidence type="ECO:0000313" key="8">
    <source>
        <dbReference type="Proteomes" id="UP001500908"/>
    </source>
</evidence>
<dbReference type="PANTHER" id="PTHR30349">
    <property type="entry name" value="PHAGE INTEGRASE-RELATED"/>
    <property type="match status" value="1"/>
</dbReference>
<dbReference type="InterPro" id="IPR053876">
    <property type="entry name" value="Phage_int_M"/>
</dbReference>
<evidence type="ECO:0000256" key="1">
    <source>
        <dbReference type="ARBA" id="ARBA00008857"/>
    </source>
</evidence>
<dbReference type="InterPro" id="IPR013762">
    <property type="entry name" value="Integrase-like_cat_sf"/>
</dbReference>
<dbReference type="Pfam" id="PF00589">
    <property type="entry name" value="Phage_integrase"/>
    <property type="match status" value="1"/>
</dbReference>
<comment type="caution">
    <text evidence="7">The sequence shown here is derived from an EMBL/GenBank/DDBJ whole genome shotgun (WGS) entry which is preliminary data.</text>
</comment>
<dbReference type="PROSITE" id="PS51900">
    <property type="entry name" value="CB"/>
    <property type="match status" value="1"/>
</dbReference>
<dbReference type="PROSITE" id="PS51898">
    <property type="entry name" value="TYR_RECOMBINASE"/>
    <property type="match status" value="1"/>
</dbReference>
<dbReference type="Gene3D" id="1.10.443.10">
    <property type="entry name" value="Intergrase catalytic core"/>
    <property type="match status" value="1"/>
</dbReference>
<organism evidence="7 8">
    <name type="scientific">Salinactinospora qingdaonensis</name>
    <dbReference type="NCBI Taxonomy" id="702744"/>
    <lineage>
        <taxon>Bacteria</taxon>
        <taxon>Bacillati</taxon>
        <taxon>Actinomycetota</taxon>
        <taxon>Actinomycetes</taxon>
        <taxon>Streptosporangiales</taxon>
        <taxon>Nocardiopsidaceae</taxon>
        <taxon>Salinactinospora</taxon>
    </lineage>
</organism>
<reference evidence="8" key="1">
    <citation type="journal article" date="2019" name="Int. J. Syst. Evol. Microbiol.">
        <title>The Global Catalogue of Microorganisms (GCM) 10K type strain sequencing project: providing services to taxonomists for standard genome sequencing and annotation.</title>
        <authorList>
            <consortium name="The Broad Institute Genomics Platform"/>
            <consortium name="The Broad Institute Genome Sequencing Center for Infectious Disease"/>
            <person name="Wu L."/>
            <person name="Ma J."/>
        </authorList>
    </citation>
    <scope>NUCLEOTIDE SEQUENCE [LARGE SCALE GENOMIC DNA]</scope>
    <source>
        <strain evidence="8">JCM 17137</strain>
    </source>
</reference>
<keyword evidence="8" id="KW-1185">Reference proteome</keyword>
<keyword evidence="3" id="KW-0233">DNA recombination</keyword>
<keyword evidence="2 4" id="KW-0238">DNA-binding</keyword>
<name>A0ABP7FHM5_9ACTN</name>
<protein>
    <submittedName>
        <fullName evidence="7">Site-specific integrase</fullName>
    </submittedName>
</protein>
<gene>
    <name evidence="7" type="ORF">GCM10022402_19830</name>
</gene>
<dbReference type="Proteomes" id="UP001500908">
    <property type="component" value="Unassembled WGS sequence"/>
</dbReference>
<dbReference type="InterPro" id="IPR010998">
    <property type="entry name" value="Integrase_recombinase_N"/>
</dbReference>
<dbReference type="Pfam" id="PF22022">
    <property type="entry name" value="Phage_int_M"/>
    <property type="match status" value="1"/>
</dbReference>